<keyword evidence="3" id="KW-1185">Reference proteome</keyword>
<dbReference type="KEGG" id="ago:AGOS_ABL010W"/>
<dbReference type="EMBL" id="AE016815">
    <property type="protein sequence ID" value="AAS50761.1"/>
    <property type="molecule type" value="Genomic_DNA"/>
</dbReference>
<protein>
    <submittedName>
        <fullName evidence="2">ABL010Wp</fullName>
    </submittedName>
</protein>
<proteinExistence type="predicted"/>
<feature type="compositionally biased region" description="Basic and acidic residues" evidence="1">
    <location>
        <begin position="120"/>
        <end position="136"/>
    </location>
</feature>
<dbReference type="GeneID" id="4619029"/>
<dbReference type="Proteomes" id="UP000000591">
    <property type="component" value="Chromosome II"/>
</dbReference>
<sequence length="159" mass="16759">MARGLLTSDGCTRSAAQGRHPCSFLPNEVSRPITRPLPLSANSHDSDTMPDTAKDEVPDRVLFQRGGRTLEVHGARFMRPHTVVKPWEQKSHAPAEDASSSLLQAGGHRPAPAGAAGHATDSEKEASGRAGRKDTSEGQGGDVSPRAARSQPRGGSAEH</sequence>
<dbReference type="AlphaFoldDB" id="Q75DM7"/>
<feature type="compositionally biased region" description="Basic and acidic residues" evidence="1">
    <location>
        <begin position="44"/>
        <end position="59"/>
    </location>
</feature>
<feature type="region of interest" description="Disordered" evidence="1">
    <location>
        <begin position="1"/>
        <end position="60"/>
    </location>
</feature>
<reference evidence="3" key="2">
    <citation type="journal article" date="2013" name="G3 (Bethesda)">
        <title>Genomes of Ashbya fungi isolated from insects reveal four mating-type loci, numerous translocations, lack of transposons, and distinct gene duplications.</title>
        <authorList>
            <person name="Dietrich F.S."/>
            <person name="Voegeli S."/>
            <person name="Kuo S."/>
            <person name="Philippsen P."/>
        </authorList>
    </citation>
    <scope>GENOME REANNOTATION</scope>
    <source>
        <strain evidence="3">ATCC 10895 / CBS 109.51 / FGSC 9923 / NRRL Y-1056</strain>
    </source>
</reference>
<feature type="compositionally biased region" description="Low complexity" evidence="1">
    <location>
        <begin position="105"/>
        <end position="119"/>
    </location>
</feature>
<organism evidence="2 3">
    <name type="scientific">Eremothecium gossypii (strain ATCC 10895 / CBS 109.51 / FGSC 9923 / NRRL Y-1056)</name>
    <name type="common">Yeast</name>
    <name type="synonym">Ashbya gossypii</name>
    <dbReference type="NCBI Taxonomy" id="284811"/>
    <lineage>
        <taxon>Eukaryota</taxon>
        <taxon>Fungi</taxon>
        <taxon>Dikarya</taxon>
        <taxon>Ascomycota</taxon>
        <taxon>Saccharomycotina</taxon>
        <taxon>Saccharomycetes</taxon>
        <taxon>Saccharomycetales</taxon>
        <taxon>Saccharomycetaceae</taxon>
        <taxon>Eremothecium</taxon>
    </lineage>
</organism>
<dbReference type="RefSeq" id="NP_982937.1">
    <property type="nucleotide sequence ID" value="NM_208290.1"/>
</dbReference>
<evidence type="ECO:0000313" key="3">
    <source>
        <dbReference type="Proteomes" id="UP000000591"/>
    </source>
</evidence>
<feature type="region of interest" description="Disordered" evidence="1">
    <location>
        <begin position="79"/>
        <end position="159"/>
    </location>
</feature>
<gene>
    <name evidence="2" type="ORF">AGOS_ABL010W</name>
</gene>
<dbReference type="HOGENOM" id="CLU_140446_0_0_1"/>
<reference evidence="2 3" key="1">
    <citation type="journal article" date="2004" name="Science">
        <title>The Ashbya gossypii genome as a tool for mapping the ancient Saccharomyces cerevisiae genome.</title>
        <authorList>
            <person name="Dietrich F.S."/>
            <person name="Voegeli S."/>
            <person name="Brachat S."/>
            <person name="Lerch A."/>
            <person name="Gates K."/>
            <person name="Steiner S."/>
            <person name="Mohr C."/>
            <person name="Pohlmann R."/>
            <person name="Luedi P."/>
            <person name="Choi S."/>
            <person name="Wing R.A."/>
            <person name="Flavier A."/>
            <person name="Gaffney T.D."/>
            <person name="Philippsen P."/>
        </authorList>
    </citation>
    <scope>NUCLEOTIDE SEQUENCE [LARGE SCALE GENOMIC DNA]</scope>
    <source>
        <strain evidence="3">ATCC 10895 / CBS 109.51 / FGSC 9923 / NRRL Y-1056</strain>
    </source>
</reference>
<accession>Q75DM7</accession>
<dbReference type="InParanoid" id="Q75DM7"/>
<evidence type="ECO:0000256" key="1">
    <source>
        <dbReference type="SAM" id="MobiDB-lite"/>
    </source>
</evidence>
<evidence type="ECO:0000313" key="2">
    <source>
        <dbReference type="EMBL" id="AAS50761.1"/>
    </source>
</evidence>
<dbReference type="OrthoDB" id="10470137at2759"/>
<name>Q75DM7_EREGS</name>